<protein>
    <recommendedName>
        <fullName evidence="3">NYN domain-containing protein</fullName>
    </recommendedName>
</protein>
<organism evidence="1 2">
    <name type="scientific">Apostasia shenzhenica</name>
    <dbReference type="NCBI Taxonomy" id="1088818"/>
    <lineage>
        <taxon>Eukaryota</taxon>
        <taxon>Viridiplantae</taxon>
        <taxon>Streptophyta</taxon>
        <taxon>Embryophyta</taxon>
        <taxon>Tracheophyta</taxon>
        <taxon>Spermatophyta</taxon>
        <taxon>Magnoliopsida</taxon>
        <taxon>Liliopsida</taxon>
        <taxon>Asparagales</taxon>
        <taxon>Orchidaceae</taxon>
        <taxon>Apostasioideae</taxon>
        <taxon>Apostasia</taxon>
    </lineage>
</organism>
<dbReference type="EMBL" id="KZ451898">
    <property type="protein sequence ID" value="PKA65026.1"/>
    <property type="molecule type" value="Genomic_DNA"/>
</dbReference>
<dbReference type="InterPro" id="IPR010298">
    <property type="entry name" value="YacP-like"/>
</dbReference>
<dbReference type="STRING" id="1088818.A0A2I0BB61"/>
<proteinExistence type="predicted"/>
<dbReference type="Pfam" id="PF05991">
    <property type="entry name" value="NYN_YacP"/>
    <property type="match status" value="1"/>
</dbReference>
<dbReference type="CDD" id="cd10912">
    <property type="entry name" value="PIN_YacP-like"/>
    <property type="match status" value="1"/>
</dbReference>
<evidence type="ECO:0000313" key="2">
    <source>
        <dbReference type="Proteomes" id="UP000236161"/>
    </source>
</evidence>
<sequence>MRTSLVLAASASFLTVRCKKPNPQKGSGQGPPRITSNVKQNLQFLRLLREFQKRSTTPRPAASYRKRKALKEKLPEDIGLYEDRTSLCHSNQGLDTAVPVLLVDGYNVCGYWTKLKKHFMKGRLDIARQKLIDELITFSVLKEVKAVVVFDAMLSGLPTHKESFAGIDVIFSSEACADDWIEREVVALKEDGCPKVWVVTSDASQQQAAYGAVGTL</sequence>
<dbReference type="Proteomes" id="UP000236161">
    <property type="component" value="Unassembled WGS sequence"/>
</dbReference>
<keyword evidence="2" id="KW-1185">Reference proteome</keyword>
<reference evidence="1 2" key="1">
    <citation type="journal article" date="2017" name="Nature">
        <title>The Apostasia genome and the evolution of orchids.</title>
        <authorList>
            <person name="Zhang G.Q."/>
            <person name="Liu K.W."/>
            <person name="Li Z."/>
            <person name="Lohaus R."/>
            <person name="Hsiao Y.Y."/>
            <person name="Niu S.C."/>
            <person name="Wang J.Y."/>
            <person name="Lin Y.C."/>
            <person name="Xu Q."/>
            <person name="Chen L.J."/>
            <person name="Yoshida K."/>
            <person name="Fujiwara S."/>
            <person name="Wang Z.W."/>
            <person name="Zhang Y.Q."/>
            <person name="Mitsuda N."/>
            <person name="Wang M."/>
            <person name="Liu G.H."/>
            <person name="Pecoraro L."/>
            <person name="Huang H.X."/>
            <person name="Xiao X.J."/>
            <person name="Lin M."/>
            <person name="Wu X.Y."/>
            <person name="Wu W.L."/>
            <person name="Chen Y.Y."/>
            <person name="Chang S.B."/>
            <person name="Sakamoto S."/>
            <person name="Ohme-Takagi M."/>
            <person name="Yagi M."/>
            <person name="Zeng S.J."/>
            <person name="Shen C.Y."/>
            <person name="Yeh C.M."/>
            <person name="Luo Y.B."/>
            <person name="Tsai W.C."/>
            <person name="Van de Peer Y."/>
            <person name="Liu Z.J."/>
        </authorList>
    </citation>
    <scope>NUCLEOTIDE SEQUENCE [LARGE SCALE GENOMIC DNA]</scope>
    <source>
        <strain evidence="2">cv. Shenzhen</strain>
        <tissue evidence="1">Stem</tissue>
    </source>
</reference>
<evidence type="ECO:0000313" key="1">
    <source>
        <dbReference type="EMBL" id="PKA65026.1"/>
    </source>
</evidence>
<dbReference type="PANTHER" id="PTHR34547:SF1">
    <property type="entry name" value="YACP-LIKE NYN DOMAIN PROTEIN"/>
    <property type="match status" value="1"/>
</dbReference>
<accession>A0A2I0BB61</accession>
<gene>
    <name evidence="1" type="ORF">AXF42_Ash019038</name>
</gene>
<dbReference type="OrthoDB" id="513221at2759"/>
<dbReference type="AlphaFoldDB" id="A0A2I0BB61"/>
<dbReference type="PANTHER" id="PTHR34547">
    <property type="entry name" value="YACP-LIKE NYN DOMAIN PROTEIN"/>
    <property type="match status" value="1"/>
</dbReference>
<name>A0A2I0BB61_9ASPA</name>
<evidence type="ECO:0008006" key="3">
    <source>
        <dbReference type="Google" id="ProtNLM"/>
    </source>
</evidence>